<protein>
    <recommendedName>
        <fullName evidence="4">Outer membrane beta-barrel protein</fullName>
    </recommendedName>
</protein>
<name>A0A6N8L1R1_9SPHI</name>
<dbReference type="Proteomes" id="UP000435036">
    <property type="component" value="Unassembled WGS sequence"/>
</dbReference>
<feature type="chain" id="PRO_5026876367" description="Outer membrane beta-barrel protein" evidence="1">
    <location>
        <begin position="21"/>
        <end position="287"/>
    </location>
</feature>
<feature type="signal peptide" evidence="1">
    <location>
        <begin position="1"/>
        <end position="20"/>
    </location>
</feature>
<evidence type="ECO:0000313" key="2">
    <source>
        <dbReference type="EMBL" id="MVZ62098.1"/>
    </source>
</evidence>
<accession>A0A6N8L1R1</accession>
<gene>
    <name evidence="2" type="ORF">GQF63_08705</name>
</gene>
<sequence length="287" mass="32249">MQLKKILSLGVIAIPLFLNAQALKCPPVDMYGNADQKFDLTAGLGTTLLYGDIKHETNLGFGAVLKLDYKVYKGLYLGVEGQMGRLRAKGDDNPLSPDWDPRHVTNQFYYTGLFNATVYPYRFFVNERELFRRSGFEKIILNGFYVALGAGGIFNNYAKIERATTYRYQSADGLEEIVHQIPEGLVNGPYESQTRTDAAGNVTERKVYKDRSRDILFPVANVGLAIPLNKYSSYGSAGYFTLVLNTQFTFSQGEDLDGYNPLDSNGQSASKYNDMYNFSYLGVRYTF</sequence>
<dbReference type="RefSeq" id="WP_160368838.1">
    <property type="nucleotide sequence ID" value="NZ_WSQA01000005.1"/>
</dbReference>
<evidence type="ECO:0000256" key="1">
    <source>
        <dbReference type="SAM" id="SignalP"/>
    </source>
</evidence>
<keyword evidence="3" id="KW-1185">Reference proteome</keyword>
<keyword evidence="1" id="KW-0732">Signal</keyword>
<dbReference type="OrthoDB" id="790740at2"/>
<evidence type="ECO:0000313" key="3">
    <source>
        <dbReference type="Proteomes" id="UP000435036"/>
    </source>
</evidence>
<dbReference type="AlphaFoldDB" id="A0A6N8L1R1"/>
<evidence type="ECO:0008006" key="4">
    <source>
        <dbReference type="Google" id="ProtNLM"/>
    </source>
</evidence>
<dbReference type="EMBL" id="WSQA01000005">
    <property type="protein sequence ID" value="MVZ62098.1"/>
    <property type="molecule type" value="Genomic_DNA"/>
</dbReference>
<comment type="caution">
    <text evidence="2">The sequence shown here is derived from an EMBL/GenBank/DDBJ whole genome shotgun (WGS) entry which is preliminary data.</text>
</comment>
<reference evidence="2 3" key="1">
    <citation type="submission" date="2019-12" db="EMBL/GenBank/DDBJ databases">
        <authorList>
            <person name="Dong K."/>
        </authorList>
    </citation>
    <scope>NUCLEOTIDE SEQUENCE [LARGE SCALE GENOMIC DNA]</scope>
    <source>
        <strain evidence="2 3">JCM 31225</strain>
    </source>
</reference>
<proteinExistence type="predicted"/>
<organism evidence="2 3">
    <name type="scientific">Sphingobacterium humi</name>
    <dbReference type="NCBI Taxonomy" id="1796905"/>
    <lineage>
        <taxon>Bacteria</taxon>
        <taxon>Pseudomonadati</taxon>
        <taxon>Bacteroidota</taxon>
        <taxon>Sphingobacteriia</taxon>
        <taxon>Sphingobacteriales</taxon>
        <taxon>Sphingobacteriaceae</taxon>
        <taxon>Sphingobacterium</taxon>
    </lineage>
</organism>